<feature type="region of interest" description="Disordered" evidence="4">
    <location>
        <begin position="814"/>
        <end position="1387"/>
    </location>
</feature>
<feature type="region of interest" description="Disordered" evidence="4">
    <location>
        <begin position="547"/>
        <end position="752"/>
    </location>
</feature>
<dbReference type="GeneID" id="409678"/>
<keyword evidence="2 3" id="KW-0040">ANK repeat</keyword>
<feature type="repeat" description="ANK" evidence="3">
    <location>
        <begin position="420"/>
        <end position="452"/>
    </location>
</feature>
<dbReference type="PROSITE" id="PS50088">
    <property type="entry name" value="ANK_REPEAT"/>
    <property type="match status" value="7"/>
</dbReference>
<sequence>MDTKTPPIPLKVQEKPKPKHQESVADVSLPPLTPYRNHRQKQKIPGTQWSHNVPSGIRYQDHQKKRPYRVLQIGATPLMHACQQGDRARVLRLLKEQEETIGYRDRTLRSALHYCMDAGTGGAVAAAAPELVNAPDAEGHTPLHLAVIAGDTQLVAVLLANGADVNAKDLEGHSVLHWATVCGEAECVRLVLAAGAHPSTPDLRGGSPLHYAAQCCGAAATAELAVPKKVGLKVLQTLLEFGADVNAKDEDGRQPILWAASAGSVEAVLALARAGGSAAAGAADKDGLTALHCAASRGHARCVEALVNLCGAHPDHVDDNGCSALHYAATLGHADATALILKLGADPNRQDRKGRTPALCAAAKGQLETLKILAQHGGSLYARTVRGTGVAHEAVASGRIELIKWLAKKRPSTLDVATHDGKTPLHVAALHGHLDVCKVLLDNGARINALLRTSKGNLMTALDTALYRGHRDCAKLIQMHGGTTAQKLRMQKTVPNKVFAQKLRMRHMDSSTDTESSPRRRSRSYKLPELYYEEQWIEKRTRRRGNLRKLTRQDSRSFSEEEVRSSKKDHQRRTRSESARYEEEDTDRKLRRKRSKKRSTKSRHDSSESSIESEDNSKKKFDSRKEESKLDKSNGTESRENLKGDEDDESVSDDSLEVVVVRKSLEKKCEKVISGRRSKTPRESSKEMKLTKTHRSTRRRLKSNRSRASDNGESTTDRMHSFEKEQKSKEATVHSRQTPRTSIDEDKENNRENVIECRYRRDVTDSTSQETVERVVVTAMVHKDQGPDTPKSVVETSKEVTFDDRLRTEVIEMEEVSREAGSSKVDDILEQSDESRNNLVQKAANLKKDVEEMRQQGAQEKIQQEDTKQSQEGKKEDEKGIVRDVNKEDVKSDQDKEGLKDEEEIETSLIEGNQEKDESEKGRLDAHETTESENSALDSQKQHEQESKFVSKSDGISSEGKSGENLDKETHSEKTDVSERTLEKDHEESDKTSKSESPVSQKDVRKETTPRTAVEDVLPSEEEEKKSTSEEVRSKSKIKSGTVKRRPSFDDRKSKSSSSKSDESPKKSGGTHRRKEFAKKRESSAKRVSMKITEKMDKEVEKETSEMEEKTEETDVQTKETSSKTSSKESPDRKGQTRRKSVEFSSSKDSALMEDSEDKSLSTDTSTAVKRKMTDEEETVRDLSPTKSNLEVEKEEDETKKVKKHPGQSDLATEEESFRYIDESSSSSPKSSHTRRSRPSTGKIKKTGRSTVKKCLFESSEERSPDRSAIVAVIESPEWDEEDEEEIDKEIRNAIGEDEEHETEPDDNEMGVMRVLPSTSEEETSRIGHEVCRTSATDSLPQVPTRTRLTRVQSPQESRSNRLQGKQRRDSGGRDSGIEPSPRVSRIPRRRIMKCCPNTDKQQTLNMDTITRDVQITLRRYHLERKIFFQLMELKRLQIRHGRANEQVLIKRQVDAFHKAGMSGPTLGVAKYDQPLTFRHFEAFLYDQLRKLQKRPATPDFCTEAKQCTQKTHRCHHATSAYTSFPVYTYLGGGGQEQTDLLPKIESRGKGQMTVEVTHGEEKQIIALPAERLDRSKKYYVTFTVRGEAQQETEKPKSSVGVRRNAKSV</sequence>
<feature type="compositionally biased region" description="Basic residues" evidence="4">
    <location>
        <begin position="1069"/>
        <end position="1078"/>
    </location>
</feature>
<feature type="compositionally biased region" description="Basic residues" evidence="4">
    <location>
        <begin position="1232"/>
        <end position="1252"/>
    </location>
</feature>
<dbReference type="Gene3D" id="1.25.40.20">
    <property type="entry name" value="Ankyrin repeat-containing domain"/>
    <property type="match status" value="3"/>
</dbReference>
<accession>A0A7M7M4F9</accession>
<evidence type="ECO:0000313" key="6">
    <source>
        <dbReference type="Proteomes" id="UP000005203"/>
    </source>
</evidence>
<name>A0A7M7M4F9_APIME</name>
<evidence type="ECO:0000313" key="5">
    <source>
        <dbReference type="EnsemblMetazoa" id="XP_016767946"/>
    </source>
</evidence>
<feature type="repeat" description="ANK" evidence="3">
    <location>
        <begin position="320"/>
        <end position="352"/>
    </location>
</feature>
<feature type="repeat" description="ANK" evidence="3">
    <location>
        <begin position="204"/>
        <end position="250"/>
    </location>
</feature>
<dbReference type="SMART" id="SM00248">
    <property type="entry name" value="ANK"/>
    <property type="match status" value="11"/>
</dbReference>
<accession>A0A8B7KKU4</accession>
<feature type="compositionally biased region" description="Basic and acidic residues" evidence="4">
    <location>
        <begin position="940"/>
        <end position="951"/>
    </location>
</feature>
<dbReference type="Proteomes" id="UP000005203">
    <property type="component" value="Linkage group LG5"/>
</dbReference>
<proteinExistence type="predicted"/>
<reference evidence="5" key="1">
    <citation type="submission" date="2021-01" db="UniProtKB">
        <authorList>
            <consortium name="EnsemblMetazoa"/>
        </authorList>
    </citation>
    <scope>IDENTIFICATION</scope>
    <source>
        <strain evidence="5">DH4</strain>
    </source>
</reference>
<feature type="compositionally biased region" description="Basic and acidic residues" evidence="4">
    <location>
        <begin position="1023"/>
        <end position="1034"/>
    </location>
</feature>
<feature type="repeat" description="ANK" evidence="3">
    <location>
        <begin position="138"/>
        <end position="170"/>
    </location>
</feature>
<feature type="compositionally biased region" description="Basic and acidic residues" evidence="4">
    <location>
        <begin position="551"/>
        <end position="581"/>
    </location>
</feature>
<protein>
    <submittedName>
        <fullName evidence="7">Ankycorbin isoform X1</fullName>
    </submittedName>
</protein>
<dbReference type="PROSITE" id="PS50297">
    <property type="entry name" value="ANK_REP_REGION"/>
    <property type="match status" value="5"/>
</dbReference>
<dbReference type="PANTHER" id="PTHR24198">
    <property type="entry name" value="ANKYRIN REPEAT AND PROTEIN KINASE DOMAIN-CONTAINING PROTEIN"/>
    <property type="match status" value="1"/>
</dbReference>
<dbReference type="InterPro" id="IPR002110">
    <property type="entry name" value="Ankyrin_rpt"/>
</dbReference>
<feature type="compositionally biased region" description="Basic and acidic residues" evidence="4">
    <location>
        <begin position="680"/>
        <end position="690"/>
    </location>
</feature>
<evidence type="ECO:0000256" key="3">
    <source>
        <dbReference type="PROSITE-ProRule" id="PRU00023"/>
    </source>
</evidence>
<dbReference type="Pfam" id="PF12796">
    <property type="entry name" value="Ank_2"/>
    <property type="match status" value="3"/>
</dbReference>
<feature type="compositionally biased region" description="Basic and acidic residues" evidence="4">
    <location>
        <begin position="1367"/>
        <end position="1377"/>
    </location>
</feature>
<dbReference type="OrthoDB" id="10258888at2759"/>
<feature type="compositionally biased region" description="Basic and acidic residues" evidence="4">
    <location>
        <begin position="1092"/>
        <end position="1108"/>
    </location>
</feature>
<feature type="compositionally biased region" description="Basic and acidic residues" evidence="4">
    <location>
        <begin position="1047"/>
        <end position="1066"/>
    </location>
</feature>
<feature type="compositionally biased region" description="Basic and acidic residues" evidence="4">
    <location>
        <begin position="1116"/>
        <end position="1135"/>
    </location>
</feature>
<dbReference type="RefSeq" id="XP_016767946.2">
    <property type="nucleotide sequence ID" value="XM_016912457.2"/>
</dbReference>
<feature type="repeat" description="ANK" evidence="3">
    <location>
        <begin position="353"/>
        <end position="385"/>
    </location>
</feature>
<reference evidence="7" key="2">
    <citation type="submission" date="2025-04" db="UniProtKB">
        <authorList>
            <consortium name="RefSeq"/>
        </authorList>
    </citation>
    <scope>IDENTIFICATION</scope>
    <source>
        <strain evidence="7">DH4</strain>
        <tissue evidence="7">Whole body</tissue>
    </source>
</reference>
<feature type="region of interest" description="Disordered" evidence="4">
    <location>
        <begin position="504"/>
        <end position="523"/>
    </location>
</feature>
<feature type="compositionally biased region" description="Basic and acidic residues" evidence="4">
    <location>
        <begin position="12"/>
        <end position="23"/>
    </location>
</feature>
<feature type="compositionally biased region" description="Basic residues" evidence="4">
    <location>
        <begin position="1035"/>
        <end position="1046"/>
    </location>
</feature>
<feature type="compositionally biased region" description="Basic and acidic residues" evidence="4">
    <location>
        <begin position="615"/>
        <end position="644"/>
    </location>
</feature>
<feature type="compositionally biased region" description="Basic residues" evidence="4">
    <location>
        <begin position="589"/>
        <end position="601"/>
    </location>
</feature>
<feature type="compositionally biased region" description="Acidic residues" evidence="4">
    <location>
        <begin position="1296"/>
        <end position="1309"/>
    </location>
</feature>
<feature type="compositionally biased region" description="Basic and acidic residues" evidence="4">
    <location>
        <begin position="1323"/>
        <end position="1332"/>
    </location>
</feature>
<dbReference type="PRINTS" id="PR01415">
    <property type="entry name" value="ANKYRIN"/>
</dbReference>
<evidence type="ECO:0000256" key="1">
    <source>
        <dbReference type="ARBA" id="ARBA00022737"/>
    </source>
</evidence>
<feature type="compositionally biased region" description="Acidic residues" evidence="4">
    <location>
        <begin position="645"/>
        <end position="656"/>
    </location>
</feature>
<evidence type="ECO:0000256" key="4">
    <source>
        <dbReference type="SAM" id="MobiDB-lite"/>
    </source>
</evidence>
<evidence type="ECO:0000256" key="2">
    <source>
        <dbReference type="ARBA" id="ARBA00023043"/>
    </source>
</evidence>
<keyword evidence="1" id="KW-0677">Repeat</keyword>
<gene>
    <name evidence="7" type="primary">LOC409678</name>
</gene>
<feature type="compositionally biased region" description="Basic and acidic residues" evidence="4">
    <location>
        <begin position="913"/>
        <end position="930"/>
    </location>
</feature>
<feature type="compositionally biased region" description="Basic and acidic residues" evidence="4">
    <location>
        <begin position="742"/>
        <end position="752"/>
    </location>
</feature>
<dbReference type="InterPro" id="IPR036770">
    <property type="entry name" value="Ankyrin_rpt-contain_sf"/>
</dbReference>
<feature type="compositionally biased region" description="Basic and acidic residues" evidence="4">
    <location>
        <begin position="961"/>
        <end position="994"/>
    </location>
</feature>
<dbReference type="PANTHER" id="PTHR24198:SF165">
    <property type="entry name" value="ANKYRIN REPEAT-CONTAINING PROTEIN-RELATED"/>
    <property type="match status" value="1"/>
</dbReference>
<dbReference type="Pfam" id="PF13637">
    <property type="entry name" value="Ank_4"/>
    <property type="match status" value="1"/>
</dbReference>
<feature type="compositionally biased region" description="Basic residues" evidence="4">
    <location>
        <begin position="691"/>
        <end position="705"/>
    </location>
</feature>
<feature type="repeat" description="ANK" evidence="3">
    <location>
        <begin position="286"/>
        <end position="308"/>
    </location>
</feature>
<feature type="compositionally biased region" description="Basic and acidic residues" evidence="4">
    <location>
        <begin position="862"/>
        <end position="899"/>
    </location>
</feature>
<dbReference type="KEGG" id="ame:409678"/>
<organism evidence="5">
    <name type="scientific">Apis mellifera</name>
    <name type="common">Honeybee</name>
    <dbReference type="NCBI Taxonomy" id="7460"/>
    <lineage>
        <taxon>Eukaryota</taxon>
        <taxon>Metazoa</taxon>
        <taxon>Ecdysozoa</taxon>
        <taxon>Arthropoda</taxon>
        <taxon>Hexapoda</taxon>
        <taxon>Insecta</taxon>
        <taxon>Pterygota</taxon>
        <taxon>Neoptera</taxon>
        <taxon>Endopterygota</taxon>
        <taxon>Hymenoptera</taxon>
        <taxon>Apocrita</taxon>
        <taxon>Aculeata</taxon>
        <taxon>Apoidea</taxon>
        <taxon>Anthophila</taxon>
        <taxon>Apidae</taxon>
        <taxon>Apis</taxon>
    </lineage>
</organism>
<feature type="compositionally biased region" description="Basic and acidic residues" evidence="4">
    <location>
        <begin position="707"/>
        <end position="733"/>
    </location>
</feature>
<feature type="repeat" description="ANK" evidence="3">
    <location>
        <begin position="171"/>
        <end position="203"/>
    </location>
</feature>
<feature type="compositionally biased region" description="Acidic residues" evidence="4">
    <location>
        <begin position="1277"/>
        <end position="1288"/>
    </location>
</feature>
<keyword evidence="6" id="KW-1185">Reference proteome</keyword>
<feature type="region of interest" description="Disordered" evidence="4">
    <location>
        <begin position="1"/>
        <end position="55"/>
    </location>
</feature>
<feature type="compositionally biased region" description="Basic and acidic residues" evidence="4">
    <location>
        <begin position="663"/>
        <end position="673"/>
    </location>
</feature>
<feature type="region of interest" description="Disordered" evidence="4">
    <location>
        <begin position="1588"/>
        <end position="1609"/>
    </location>
</feature>
<feature type="compositionally biased region" description="Polar residues" evidence="4">
    <location>
        <begin position="1334"/>
        <end position="1364"/>
    </location>
</feature>
<evidence type="ECO:0000313" key="7">
    <source>
        <dbReference type="RefSeq" id="XP_016767946.2"/>
    </source>
</evidence>
<dbReference type="SUPFAM" id="SSF48403">
    <property type="entry name" value="Ankyrin repeat"/>
    <property type="match status" value="1"/>
</dbReference>
<dbReference type="EnsemblMetazoa" id="XM_016912457">
    <property type="protein sequence ID" value="XP_016767946"/>
    <property type="gene ID" value="LOC409678"/>
</dbReference>